<dbReference type="EMBL" id="JANTYZ010000017">
    <property type="protein sequence ID" value="MCS3866665.1"/>
    <property type="molecule type" value="Genomic_DNA"/>
</dbReference>
<protein>
    <submittedName>
        <fullName evidence="2">Uncharacterized protein</fullName>
    </submittedName>
</protein>
<reference evidence="2" key="1">
    <citation type="submission" date="2022-08" db="EMBL/GenBank/DDBJ databases">
        <title>Genomic Encyclopedia of Type Strains, Phase V (KMG-V): Genome sequencing to study the core and pangenomes of soil and plant-associated prokaryotes.</title>
        <authorList>
            <person name="Whitman W."/>
        </authorList>
    </citation>
    <scope>NUCLEOTIDE SEQUENCE</scope>
    <source>
        <strain evidence="2">SP2016B</strain>
        <strain evidence="3">SP2017</strain>
    </source>
</reference>
<evidence type="ECO:0000313" key="4">
    <source>
        <dbReference type="Proteomes" id="UP001155034"/>
    </source>
</evidence>
<sequence>MTSFSCVIDEHMTIYSKNASNHSLRFAEQPSYLFRQRSSDPVKAIAYIRDRWASTLSVVLGLLLLAPTASHGAEFVLCIEDSGGVNVERAESGECSDFVRPSSESQGIALGAPEGEHCTDCADVPLQIREADDPCGSAVILPSPGLEEPAEAEALGSGTAVLTHVAAKSKDRCSSHSVSRSARPKPDPDTSLGSVILLI</sequence>
<evidence type="ECO:0000313" key="3">
    <source>
        <dbReference type="EMBL" id="MCS3953071.1"/>
    </source>
</evidence>
<organism evidence="2 4">
    <name type="scientific">Salinibacter ruber</name>
    <dbReference type="NCBI Taxonomy" id="146919"/>
    <lineage>
        <taxon>Bacteria</taxon>
        <taxon>Pseudomonadati</taxon>
        <taxon>Rhodothermota</taxon>
        <taxon>Rhodothermia</taxon>
        <taxon>Rhodothermales</taxon>
        <taxon>Salinibacteraceae</taxon>
        <taxon>Salinibacter</taxon>
    </lineage>
</organism>
<name>A0A9X2PV32_9BACT</name>
<gene>
    <name evidence="2" type="ORF">GGP82_003245</name>
    <name evidence="3" type="ORF">GGP83_003046</name>
</gene>
<dbReference type="Proteomes" id="UP001155034">
    <property type="component" value="Unassembled WGS sequence"/>
</dbReference>
<dbReference type="RefSeq" id="WP_162899775.1">
    <property type="nucleotide sequence ID" value="NZ_CALTRX010000018.1"/>
</dbReference>
<comment type="caution">
    <text evidence="2">The sequence shown here is derived from an EMBL/GenBank/DDBJ whole genome shotgun (WGS) entry which is preliminary data.</text>
</comment>
<evidence type="ECO:0000256" key="1">
    <source>
        <dbReference type="SAM" id="MobiDB-lite"/>
    </source>
</evidence>
<feature type="region of interest" description="Disordered" evidence="1">
    <location>
        <begin position="170"/>
        <end position="193"/>
    </location>
</feature>
<dbReference type="EMBL" id="JANUBB010000015">
    <property type="protein sequence ID" value="MCS3953071.1"/>
    <property type="molecule type" value="Genomic_DNA"/>
</dbReference>
<accession>A0A9X2PV32</accession>
<dbReference type="AlphaFoldDB" id="A0A9X2PV32"/>
<proteinExistence type="predicted"/>
<evidence type="ECO:0000313" key="2">
    <source>
        <dbReference type="EMBL" id="MCS3866665.1"/>
    </source>
</evidence>
<dbReference type="Proteomes" id="UP001155010">
    <property type="component" value="Unassembled WGS sequence"/>
</dbReference>